<organism evidence="3 4">
    <name type="scientific">Myroides profundi</name>
    <dbReference type="NCBI Taxonomy" id="480520"/>
    <lineage>
        <taxon>Bacteria</taxon>
        <taxon>Pseudomonadati</taxon>
        <taxon>Bacteroidota</taxon>
        <taxon>Flavobacteriia</taxon>
        <taxon>Flavobacteriales</taxon>
        <taxon>Flavobacteriaceae</taxon>
        <taxon>Myroides</taxon>
    </lineage>
</organism>
<dbReference type="PROSITE" id="PS51257">
    <property type="entry name" value="PROKAR_LIPOPROTEIN"/>
    <property type="match status" value="1"/>
</dbReference>
<name>A0AAJ4W0Z5_MYRPR</name>
<dbReference type="Proteomes" id="UP000183496">
    <property type="component" value="Unassembled WGS sequence"/>
</dbReference>
<proteinExistence type="predicted"/>
<keyword evidence="4" id="KW-1185">Reference proteome</keyword>
<evidence type="ECO:0000313" key="3">
    <source>
        <dbReference type="EMBL" id="SEQ02151.1"/>
    </source>
</evidence>
<reference evidence="3 4" key="1">
    <citation type="submission" date="2016-10" db="EMBL/GenBank/DDBJ databases">
        <authorList>
            <person name="Varghese N."/>
            <person name="Submissions S."/>
        </authorList>
    </citation>
    <scope>NUCLEOTIDE SEQUENCE [LARGE SCALE GENOMIC DNA]</scope>
    <source>
        <strain evidence="4">DSM 19823 / KCTC 23066 / CCTCC M 208030 / D25</strain>
    </source>
</reference>
<dbReference type="Gene3D" id="3.30.565.40">
    <property type="entry name" value="Fervidobacterium nodosum Rt17-B1 like"/>
    <property type="match status" value="1"/>
</dbReference>
<comment type="caution">
    <text evidence="3">The sequence shown here is derived from an EMBL/GenBank/DDBJ whole genome shotgun (WGS) entry which is preliminary data.</text>
</comment>
<feature type="domain" description="Deacetylase PdaC" evidence="2">
    <location>
        <begin position="48"/>
        <end position="153"/>
    </location>
</feature>
<evidence type="ECO:0000259" key="2">
    <source>
        <dbReference type="Pfam" id="PF13739"/>
    </source>
</evidence>
<feature type="chain" id="PRO_5042540638" description="Deacetylase PdaC domain-containing protein" evidence="1">
    <location>
        <begin position="24"/>
        <end position="268"/>
    </location>
</feature>
<protein>
    <recommendedName>
        <fullName evidence="2">Deacetylase PdaC domain-containing protein</fullName>
    </recommendedName>
</protein>
<gene>
    <name evidence="3" type="ORF">SAMN04488089_101336</name>
</gene>
<sequence length="268" mass="30503">MHIPMKKSMKKILLILFLSIAVASCMKEKSFSFEEKVYQKILLDTCVDEDCTEIKVTTAEIVDPQNEIADKINKDNLSIINEILSFEDEKKQATNYDSIVISFTNAYTNMVKKFPKATIPWQAKANNIVTFYGDNLVSFALDYYIFTGGANGFQGEKTMHYNPATGEQYSNEQLFKNYGDFKNLVINKLKELNDTDKEKANNISYLSLEEDSLEIPENIFIYEDSVVLNFTTADVSTVASKVITISFTQEEIAPYLSFELKPKPNTNK</sequence>
<evidence type="ECO:0000313" key="4">
    <source>
        <dbReference type="Proteomes" id="UP000183496"/>
    </source>
</evidence>
<evidence type="ECO:0000256" key="1">
    <source>
        <dbReference type="SAM" id="SignalP"/>
    </source>
</evidence>
<accession>A0AAJ4W0Z5</accession>
<dbReference type="InterPro" id="IPR025303">
    <property type="entry name" value="PdaC"/>
</dbReference>
<feature type="signal peptide" evidence="1">
    <location>
        <begin position="1"/>
        <end position="23"/>
    </location>
</feature>
<dbReference type="EMBL" id="FOFY01000001">
    <property type="protein sequence ID" value="SEQ02151.1"/>
    <property type="molecule type" value="Genomic_DNA"/>
</dbReference>
<keyword evidence="1" id="KW-0732">Signal</keyword>
<dbReference type="AlphaFoldDB" id="A0AAJ4W0Z5"/>
<dbReference type="Pfam" id="PF13739">
    <property type="entry name" value="PdaC"/>
    <property type="match status" value="1"/>
</dbReference>